<dbReference type="AlphaFoldDB" id="A0A1G6X012"/>
<gene>
    <name evidence="1" type="ORF">SAMN05216464_102358</name>
</gene>
<proteinExistence type="predicted"/>
<accession>A0A1G6X012</accession>
<evidence type="ECO:0008006" key="3">
    <source>
        <dbReference type="Google" id="ProtNLM"/>
    </source>
</evidence>
<dbReference type="STRING" id="1391627.SAMN05216464_102358"/>
<organism evidence="1 2">
    <name type="scientific">Mucilaginibacter pineti</name>
    <dbReference type="NCBI Taxonomy" id="1391627"/>
    <lineage>
        <taxon>Bacteria</taxon>
        <taxon>Pseudomonadati</taxon>
        <taxon>Bacteroidota</taxon>
        <taxon>Sphingobacteriia</taxon>
        <taxon>Sphingobacteriales</taxon>
        <taxon>Sphingobacteriaceae</taxon>
        <taxon>Mucilaginibacter</taxon>
    </lineage>
</organism>
<name>A0A1G6X012_9SPHI</name>
<dbReference type="EMBL" id="FNAI01000002">
    <property type="protein sequence ID" value="SDD71468.1"/>
    <property type="molecule type" value="Genomic_DNA"/>
</dbReference>
<dbReference type="RefSeq" id="WP_091146219.1">
    <property type="nucleotide sequence ID" value="NZ_FNAI01000002.1"/>
</dbReference>
<dbReference type="OrthoDB" id="628330at2"/>
<reference evidence="1 2" key="1">
    <citation type="submission" date="2016-10" db="EMBL/GenBank/DDBJ databases">
        <authorList>
            <person name="de Groot N.N."/>
        </authorList>
    </citation>
    <scope>NUCLEOTIDE SEQUENCE [LARGE SCALE GENOMIC DNA]</scope>
    <source>
        <strain evidence="1 2">47C3B</strain>
    </source>
</reference>
<evidence type="ECO:0000313" key="1">
    <source>
        <dbReference type="EMBL" id="SDD71468.1"/>
    </source>
</evidence>
<keyword evidence="2" id="KW-1185">Reference proteome</keyword>
<evidence type="ECO:0000313" key="2">
    <source>
        <dbReference type="Proteomes" id="UP000199072"/>
    </source>
</evidence>
<sequence length="328" mass="36404">MQAKKYILGIMLLGSVVACKKVPNGFQSDAIRYKNNELEAKRGLILYQSDRINADGSTPPYSFKMLNLRGIDGSPAPKEFTTPYEIVVFKDGLSFDAATDTTVAQLNAKRETKTVPPMSFNEVSGQLTFNRASIHLPLGKYTFDVQFKNPTGTKLFPSLANINVVDPTTDDLFTKTDGVDNAFNDVTGVATGIKNPVITCTRISADGARVILKIVDKNGVPFNPKIGEIIQRGDRPVFENYAKFNPVLKNDTAMICDFEVAPFPLAKYVTPTTDWGFLMYYRIPSKFVKPVPGLPADATFSINPRWSWQVKLEGTYIVQVKFPDVEHI</sequence>
<protein>
    <recommendedName>
        <fullName evidence="3">DUF5007 domain-containing protein</fullName>
    </recommendedName>
</protein>
<dbReference type="Proteomes" id="UP000199072">
    <property type="component" value="Unassembled WGS sequence"/>
</dbReference>
<dbReference type="PROSITE" id="PS51257">
    <property type="entry name" value="PROKAR_LIPOPROTEIN"/>
    <property type="match status" value="1"/>
</dbReference>